<dbReference type="PROSITE" id="PS00211">
    <property type="entry name" value="ABC_TRANSPORTER_1"/>
    <property type="match status" value="1"/>
</dbReference>
<evidence type="ECO:0000313" key="6">
    <source>
        <dbReference type="EMBL" id="SFF12359.1"/>
    </source>
</evidence>
<dbReference type="Pfam" id="PF00005">
    <property type="entry name" value="ABC_tran"/>
    <property type="match status" value="1"/>
</dbReference>
<sequence>MRIDLRNLGKTYDGDRWAIRGLDLTVPSGSICGLIGPNGAGKSTTLRMLATVMQPTEGEIRFDGRAPEIDDAELRRSIGFLGDGNPLYKHMSPAEYLRFFGECFRVPDKELDAAVEDMLVTFDLVDKRDAPAGALSKGMRQRLLIARCLLHKPKLLILDEPADGLDPRGRSDLRAILQRTRERGTTVLISSHILRELDDLCDQLAILQQGKLVVAGDVADIIERYEVRRFVYELRLLPPTSEGGAGSERAREVLVQHRALIEASGFEDGCETITAQIPGGEDRMADALAALVAAGVRVVTCSRVRSRLEDVYHRLSEDRVN</sequence>
<evidence type="ECO:0000256" key="2">
    <source>
        <dbReference type="ARBA" id="ARBA00022448"/>
    </source>
</evidence>
<dbReference type="GO" id="GO:0016887">
    <property type="term" value="F:ATP hydrolysis activity"/>
    <property type="evidence" value="ECO:0007669"/>
    <property type="project" value="InterPro"/>
</dbReference>
<feature type="domain" description="ABC transporter" evidence="5">
    <location>
        <begin position="3"/>
        <end position="234"/>
    </location>
</feature>
<name>A0A1I2G5G1_9BACT</name>
<evidence type="ECO:0000259" key="5">
    <source>
        <dbReference type="PROSITE" id="PS50893"/>
    </source>
</evidence>
<protein>
    <submittedName>
        <fullName evidence="6">ABC-2 type transport system ATP-binding protein</fullName>
    </submittedName>
</protein>
<dbReference type="InterPro" id="IPR027417">
    <property type="entry name" value="P-loop_NTPase"/>
</dbReference>
<keyword evidence="3" id="KW-0547">Nucleotide-binding</keyword>
<proteinExistence type="inferred from homology"/>
<dbReference type="SUPFAM" id="SSF52540">
    <property type="entry name" value="P-loop containing nucleoside triphosphate hydrolases"/>
    <property type="match status" value="1"/>
</dbReference>
<organism evidence="6 7">
    <name type="scientific">Nannocystis exedens</name>
    <dbReference type="NCBI Taxonomy" id="54"/>
    <lineage>
        <taxon>Bacteria</taxon>
        <taxon>Pseudomonadati</taxon>
        <taxon>Myxococcota</taxon>
        <taxon>Polyangia</taxon>
        <taxon>Nannocystales</taxon>
        <taxon>Nannocystaceae</taxon>
        <taxon>Nannocystis</taxon>
    </lineage>
</organism>
<evidence type="ECO:0000256" key="4">
    <source>
        <dbReference type="ARBA" id="ARBA00022840"/>
    </source>
</evidence>
<evidence type="ECO:0000313" key="7">
    <source>
        <dbReference type="Proteomes" id="UP000199400"/>
    </source>
</evidence>
<dbReference type="InterPro" id="IPR003439">
    <property type="entry name" value="ABC_transporter-like_ATP-bd"/>
</dbReference>
<dbReference type="PROSITE" id="PS50893">
    <property type="entry name" value="ABC_TRANSPORTER_2"/>
    <property type="match status" value="1"/>
</dbReference>
<dbReference type="Gene3D" id="3.40.50.300">
    <property type="entry name" value="P-loop containing nucleotide triphosphate hydrolases"/>
    <property type="match status" value="1"/>
</dbReference>
<dbReference type="SMART" id="SM00382">
    <property type="entry name" value="AAA"/>
    <property type="match status" value="1"/>
</dbReference>
<dbReference type="InterPro" id="IPR017871">
    <property type="entry name" value="ABC_transporter-like_CS"/>
</dbReference>
<evidence type="ECO:0000256" key="3">
    <source>
        <dbReference type="ARBA" id="ARBA00022741"/>
    </source>
</evidence>
<dbReference type="GO" id="GO:0005524">
    <property type="term" value="F:ATP binding"/>
    <property type="evidence" value="ECO:0007669"/>
    <property type="project" value="UniProtKB-KW"/>
</dbReference>
<dbReference type="CDD" id="cd03230">
    <property type="entry name" value="ABC_DR_subfamily_A"/>
    <property type="match status" value="1"/>
</dbReference>
<dbReference type="PANTHER" id="PTHR43335">
    <property type="entry name" value="ABC TRANSPORTER, ATP-BINDING PROTEIN"/>
    <property type="match status" value="1"/>
</dbReference>
<dbReference type="Proteomes" id="UP000199400">
    <property type="component" value="Unassembled WGS sequence"/>
</dbReference>
<gene>
    <name evidence="6" type="ORF">SAMN02745121_07044</name>
</gene>
<keyword evidence="4 6" id="KW-0067">ATP-binding</keyword>
<keyword evidence="7" id="KW-1185">Reference proteome</keyword>
<comment type="similarity">
    <text evidence="1">Belongs to the ABC transporter superfamily.</text>
</comment>
<keyword evidence="2" id="KW-0813">Transport</keyword>
<dbReference type="RefSeq" id="WP_096325745.1">
    <property type="nucleotide sequence ID" value="NZ_FOMX01000030.1"/>
</dbReference>
<accession>A0A1I2G5G1</accession>
<dbReference type="PANTHER" id="PTHR43335:SF3">
    <property type="entry name" value="ABC TRANSPORTER"/>
    <property type="match status" value="1"/>
</dbReference>
<evidence type="ECO:0000256" key="1">
    <source>
        <dbReference type="ARBA" id="ARBA00005417"/>
    </source>
</evidence>
<dbReference type="OrthoDB" id="9795548at2"/>
<reference evidence="7" key="1">
    <citation type="submission" date="2016-10" db="EMBL/GenBank/DDBJ databases">
        <authorList>
            <person name="Varghese N."/>
            <person name="Submissions S."/>
        </authorList>
    </citation>
    <scope>NUCLEOTIDE SEQUENCE [LARGE SCALE GENOMIC DNA]</scope>
    <source>
        <strain evidence="7">ATCC 25963</strain>
    </source>
</reference>
<dbReference type="InterPro" id="IPR003593">
    <property type="entry name" value="AAA+_ATPase"/>
</dbReference>
<dbReference type="STRING" id="54.SAMN02745121_07044"/>
<dbReference type="EMBL" id="FOMX01000030">
    <property type="protein sequence ID" value="SFF12359.1"/>
    <property type="molecule type" value="Genomic_DNA"/>
</dbReference>
<dbReference type="AlphaFoldDB" id="A0A1I2G5G1"/>